<dbReference type="OrthoDB" id="2418667at2759"/>
<dbReference type="InterPro" id="IPR032675">
    <property type="entry name" value="LRR_dom_sf"/>
</dbReference>
<dbReference type="AlphaFoldDB" id="A0A015KUA7"/>
<comment type="caution">
    <text evidence="1">The sequence shown here is derived from an EMBL/GenBank/DDBJ whole genome shotgun (WGS) entry which is preliminary data.</text>
</comment>
<name>A0A015KUA7_RHIIW</name>
<evidence type="ECO:0000313" key="1">
    <source>
        <dbReference type="EMBL" id="EXX71189.1"/>
    </source>
</evidence>
<proteinExistence type="predicted"/>
<keyword evidence="2" id="KW-1185">Reference proteome</keyword>
<dbReference type="STRING" id="1432141.A0A015KUA7"/>
<reference evidence="1 2" key="1">
    <citation type="submission" date="2014-02" db="EMBL/GenBank/DDBJ databases">
        <title>Single nucleus genome sequencing reveals high similarity among nuclei of an endomycorrhizal fungus.</title>
        <authorList>
            <person name="Lin K."/>
            <person name="Geurts R."/>
            <person name="Zhang Z."/>
            <person name="Limpens E."/>
            <person name="Saunders D.G."/>
            <person name="Mu D."/>
            <person name="Pang E."/>
            <person name="Cao H."/>
            <person name="Cha H."/>
            <person name="Lin T."/>
            <person name="Zhou Q."/>
            <person name="Shang Y."/>
            <person name="Li Y."/>
            <person name="Ivanov S."/>
            <person name="Sharma T."/>
            <person name="Velzen R.V."/>
            <person name="Ruijter N.D."/>
            <person name="Aanen D.K."/>
            <person name="Win J."/>
            <person name="Kamoun S."/>
            <person name="Bisseling T."/>
            <person name="Huang S."/>
        </authorList>
    </citation>
    <scope>NUCLEOTIDE SEQUENCE [LARGE SCALE GENOMIC DNA]</scope>
    <source>
        <strain evidence="2">DAOM197198w</strain>
    </source>
</reference>
<gene>
    <name evidence="1" type="ORF">RirG_080740</name>
</gene>
<evidence type="ECO:0008006" key="3">
    <source>
        <dbReference type="Google" id="ProtNLM"/>
    </source>
</evidence>
<accession>A0A015KUA7</accession>
<sequence length="500" mass="59785">MSELNKDILYLIFEELQEDSKSLFPCLMINRLWCETVIPILWRNPWCYKGINYSNKISLFIIISCYLFDDIKEFVTNQKIQLPSGLNQSLLFDYFSYCRSINIDTINIIISIGTSLAYNQFFIQQKFYNLLMKKCPELKYFDMRTIKHQIFYFPEAKVRLESLCELECDTSIDSSYFYGLSQYCQYIQRLIIVNMSPKPNHGIAKLIEVQKNLKHFEWKDDHYDDFLTEDPYEKIFLALEKKADSLNRLKIYFQYMNGTLLQEILPKFYKLKILVIDDFLFFTEEQLEQLRIMVYHELEVVNINFNQLNVISNIIENSGRYLKKILLRPYEIVDLGFDDFDFNENSLNFICKVYENCPSIEHLSIVFPPLKRHFTEFEKLLKICQNLKSLLIVLSNTVDNETHENFLKNGEELLKVLINSGPINLKEIRFGNGFRFSLGNWEEFLEKWRIRRALSIFTVDRIYMREDYTKLINKYKGDGVIRSFEYLRHVDLDNYCINDL</sequence>
<dbReference type="HOGENOM" id="CLU_028913_8_1_1"/>
<dbReference type="EMBL" id="JEMT01016211">
    <property type="protein sequence ID" value="EXX71189.1"/>
    <property type="molecule type" value="Genomic_DNA"/>
</dbReference>
<dbReference type="Proteomes" id="UP000022910">
    <property type="component" value="Unassembled WGS sequence"/>
</dbReference>
<dbReference type="SUPFAM" id="SSF52047">
    <property type="entry name" value="RNI-like"/>
    <property type="match status" value="1"/>
</dbReference>
<protein>
    <recommendedName>
        <fullName evidence="3">F-box domain-containing protein</fullName>
    </recommendedName>
</protein>
<organism evidence="1 2">
    <name type="scientific">Rhizophagus irregularis (strain DAOM 197198w)</name>
    <name type="common">Glomus intraradices</name>
    <dbReference type="NCBI Taxonomy" id="1432141"/>
    <lineage>
        <taxon>Eukaryota</taxon>
        <taxon>Fungi</taxon>
        <taxon>Fungi incertae sedis</taxon>
        <taxon>Mucoromycota</taxon>
        <taxon>Glomeromycotina</taxon>
        <taxon>Glomeromycetes</taxon>
        <taxon>Glomerales</taxon>
        <taxon>Glomeraceae</taxon>
        <taxon>Rhizophagus</taxon>
    </lineage>
</organism>
<dbReference type="Gene3D" id="3.80.10.10">
    <property type="entry name" value="Ribonuclease Inhibitor"/>
    <property type="match status" value="1"/>
</dbReference>
<evidence type="ECO:0000313" key="2">
    <source>
        <dbReference type="Proteomes" id="UP000022910"/>
    </source>
</evidence>